<dbReference type="GO" id="GO:0015413">
    <property type="term" value="F:ABC-type nickel transporter activity"/>
    <property type="evidence" value="ECO:0007669"/>
    <property type="project" value="UniProtKB-EC"/>
</dbReference>
<comment type="catalytic activity">
    <reaction evidence="15">
        <text>Ni(2+)(out) + ATP + H2O = Ni(2+)(in) + ADP + phosphate + H(+)</text>
        <dbReference type="Rhea" id="RHEA:15557"/>
        <dbReference type="ChEBI" id="CHEBI:15377"/>
        <dbReference type="ChEBI" id="CHEBI:15378"/>
        <dbReference type="ChEBI" id="CHEBI:30616"/>
        <dbReference type="ChEBI" id="CHEBI:43474"/>
        <dbReference type="ChEBI" id="CHEBI:49786"/>
        <dbReference type="ChEBI" id="CHEBI:456216"/>
        <dbReference type="EC" id="7.2.2.11"/>
    </reaction>
    <physiologicalReaction direction="left-to-right" evidence="15">
        <dbReference type="Rhea" id="RHEA:15558"/>
    </physiologicalReaction>
</comment>
<evidence type="ECO:0000256" key="13">
    <source>
        <dbReference type="ARBA" id="ARBA00039098"/>
    </source>
</evidence>
<dbReference type="SMART" id="SM00382">
    <property type="entry name" value="AAA"/>
    <property type="match status" value="1"/>
</dbReference>
<dbReference type="PROSITE" id="PS00211">
    <property type="entry name" value="ABC_TRANSPORTER_1"/>
    <property type="match status" value="1"/>
</dbReference>
<evidence type="ECO:0000259" key="16">
    <source>
        <dbReference type="PROSITE" id="PS50893"/>
    </source>
</evidence>
<evidence type="ECO:0000256" key="1">
    <source>
        <dbReference type="ARBA" id="ARBA00004202"/>
    </source>
</evidence>
<keyword evidence="10" id="KW-0921">Nickel transport</keyword>
<dbReference type="Pfam" id="PF08352">
    <property type="entry name" value="oligo_HPY"/>
    <property type="match status" value="1"/>
</dbReference>
<keyword evidence="7 17" id="KW-0067">ATP-binding</keyword>
<reference evidence="17 18" key="1">
    <citation type="submission" date="2019-03" db="EMBL/GenBank/DDBJ databases">
        <authorList>
            <person name="Jensen L."/>
            <person name="Storgaard J."/>
            <person name="Sulaj E."/>
            <person name="Schramm A."/>
            <person name="Marshall I.P.G."/>
        </authorList>
    </citation>
    <scope>NUCLEOTIDE SEQUENCE [LARGE SCALE GENOMIC DNA]</scope>
    <source>
        <strain evidence="17 18">2017H2G3</strain>
    </source>
</reference>
<dbReference type="GO" id="GO:0016887">
    <property type="term" value="F:ATP hydrolysis activity"/>
    <property type="evidence" value="ECO:0007669"/>
    <property type="project" value="InterPro"/>
</dbReference>
<evidence type="ECO:0000256" key="14">
    <source>
        <dbReference type="ARBA" id="ARBA00044143"/>
    </source>
</evidence>
<dbReference type="STRING" id="1742358.GCA_001439605_01205"/>
<evidence type="ECO:0000256" key="15">
    <source>
        <dbReference type="ARBA" id="ARBA00048610"/>
    </source>
</evidence>
<evidence type="ECO:0000256" key="11">
    <source>
        <dbReference type="ARBA" id="ARBA00023136"/>
    </source>
</evidence>
<dbReference type="InterPro" id="IPR003593">
    <property type="entry name" value="AAA+_ATPase"/>
</dbReference>
<dbReference type="RefSeq" id="WP_131238040.1">
    <property type="nucleotide sequence ID" value="NZ_SJTH01000041.1"/>
</dbReference>
<organism evidence="17 18">
    <name type="scientific">Cytobacillus praedii</name>
    <dbReference type="NCBI Taxonomy" id="1742358"/>
    <lineage>
        <taxon>Bacteria</taxon>
        <taxon>Bacillati</taxon>
        <taxon>Bacillota</taxon>
        <taxon>Bacilli</taxon>
        <taxon>Bacillales</taxon>
        <taxon>Bacillaceae</taxon>
        <taxon>Cytobacillus</taxon>
    </lineage>
</organism>
<evidence type="ECO:0000256" key="2">
    <source>
        <dbReference type="ARBA" id="ARBA00005417"/>
    </source>
</evidence>
<comment type="subunit">
    <text evidence="12">The complex is composed of two ATP-binding proteins (NikD and NikE), two transmembrane proteins (NikB and NikC) and a solute-binding protein (NikA).</text>
</comment>
<dbReference type="InterPro" id="IPR003439">
    <property type="entry name" value="ABC_transporter-like_ATP-bd"/>
</dbReference>
<keyword evidence="4" id="KW-1003">Cell membrane</keyword>
<dbReference type="PANTHER" id="PTHR43297">
    <property type="entry name" value="OLIGOPEPTIDE TRANSPORT ATP-BINDING PROTEIN APPD"/>
    <property type="match status" value="1"/>
</dbReference>
<dbReference type="Gene3D" id="3.40.50.300">
    <property type="entry name" value="P-loop containing nucleotide triphosphate hydrolases"/>
    <property type="match status" value="1"/>
</dbReference>
<dbReference type="PANTHER" id="PTHR43297:SF13">
    <property type="entry name" value="NICKEL ABC TRANSPORTER, ATP-BINDING PROTEIN"/>
    <property type="match status" value="1"/>
</dbReference>
<dbReference type="InterPro" id="IPR027417">
    <property type="entry name" value="P-loop_NTPase"/>
</dbReference>
<evidence type="ECO:0000256" key="6">
    <source>
        <dbReference type="ARBA" id="ARBA00022741"/>
    </source>
</evidence>
<accession>A0A4R1AW80</accession>
<evidence type="ECO:0000256" key="4">
    <source>
        <dbReference type="ARBA" id="ARBA00022475"/>
    </source>
</evidence>
<proteinExistence type="inferred from homology"/>
<dbReference type="Pfam" id="PF00005">
    <property type="entry name" value="ABC_tran"/>
    <property type="match status" value="1"/>
</dbReference>
<evidence type="ECO:0000256" key="7">
    <source>
        <dbReference type="ARBA" id="ARBA00022840"/>
    </source>
</evidence>
<sequence length="334" mass="37432">MNQLLEIKDFSVTYVNKSKKVYAVKNVNLKINKGDSLGIVGESGSGKSTLAMALLRLLPEKNTQITGKANFIGKDLVQLNQKELKNIRWNELAVVFQKSMNALSPVHRIGPQIEDIYRVHKPNASKEEIFSRITYLLRLVNLSERVYTLYPHELSGGMLQRVSIAISLVHNPKLLIMDEATTALDVVTQGQILDEIVKMEQTLDVTRIMITHDISVVAASCNKIAVMYAGEFMEIGYVKDVLKNPKHPYTRGLLSSFPSLKGEKLKLTGISGYLPNLSVKQEGCIFAPRCQHATEKCKQEKPLGVEMNENTVWCHLYSSGGELINEDQKPVYKD</sequence>
<dbReference type="OrthoDB" id="43981at2"/>
<dbReference type="GO" id="GO:0005524">
    <property type="term" value="F:ATP binding"/>
    <property type="evidence" value="ECO:0007669"/>
    <property type="project" value="UniProtKB-KW"/>
</dbReference>
<evidence type="ECO:0000256" key="12">
    <source>
        <dbReference type="ARBA" id="ARBA00038669"/>
    </source>
</evidence>
<dbReference type="Proteomes" id="UP000293846">
    <property type="component" value="Unassembled WGS sequence"/>
</dbReference>
<keyword evidence="6" id="KW-0547">Nucleotide-binding</keyword>
<evidence type="ECO:0000256" key="9">
    <source>
        <dbReference type="ARBA" id="ARBA00023065"/>
    </source>
</evidence>
<dbReference type="EC" id="7.2.2.11" evidence="13"/>
<comment type="subcellular location">
    <subcellularLocation>
        <location evidence="1">Cell membrane</location>
        <topology evidence="1">Peripheral membrane protein</topology>
    </subcellularLocation>
</comment>
<keyword evidence="5" id="KW-0533">Nickel</keyword>
<dbReference type="GO" id="GO:0005886">
    <property type="term" value="C:plasma membrane"/>
    <property type="evidence" value="ECO:0007669"/>
    <property type="project" value="UniProtKB-SubCell"/>
</dbReference>
<dbReference type="AlphaFoldDB" id="A0A4R1AW80"/>
<evidence type="ECO:0000256" key="3">
    <source>
        <dbReference type="ARBA" id="ARBA00022448"/>
    </source>
</evidence>
<evidence type="ECO:0000256" key="5">
    <source>
        <dbReference type="ARBA" id="ARBA00022596"/>
    </source>
</evidence>
<dbReference type="PROSITE" id="PS50893">
    <property type="entry name" value="ABC_TRANSPORTER_2"/>
    <property type="match status" value="1"/>
</dbReference>
<keyword evidence="18" id="KW-1185">Reference proteome</keyword>
<evidence type="ECO:0000256" key="8">
    <source>
        <dbReference type="ARBA" id="ARBA00022967"/>
    </source>
</evidence>
<keyword evidence="9" id="KW-0406">Ion transport</keyword>
<dbReference type="SUPFAM" id="SSF52540">
    <property type="entry name" value="P-loop containing nucleoside triphosphate hydrolases"/>
    <property type="match status" value="1"/>
</dbReference>
<dbReference type="InterPro" id="IPR050388">
    <property type="entry name" value="ABC_Ni/Peptide_Import"/>
</dbReference>
<protein>
    <recommendedName>
        <fullName evidence="14">Nickel import system ATP-binding protein NikD</fullName>
        <ecNumber evidence="13">7.2.2.11</ecNumber>
    </recommendedName>
</protein>
<gene>
    <name evidence="17" type="ORF">E0Y62_21085</name>
</gene>
<dbReference type="InterPro" id="IPR017871">
    <property type="entry name" value="ABC_transporter-like_CS"/>
</dbReference>
<dbReference type="CDD" id="cd03257">
    <property type="entry name" value="ABC_NikE_OppD_transporters"/>
    <property type="match status" value="1"/>
</dbReference>
<evidence type="ECO:0000313" key="17">
    <source>
        <dbReference type="EMBL" id="TCJ02097.1"/>
    </source>
</evidence>
<comment type="caution">
    <text evidence="17">The sequence shown here is derived from an EMBL/GenBank/DDBJ whole genome shotgun (WGS) entry which is preliminary data.</text>
</comment>
<evidence type="ECO:0000313" key="18">
    <source>
        <dbReference type="Proteomes" id="UP000293846"/>
    </source>
</evidence>
<comment type="similarity">
    <text evidence="2">Belongs to the ABC transporter superfamily.</text>
</comment>
<feature type="domain" description="ABC transporter" evidence="16">
    <location>
        <begin position="7"/>
        <end position="254"/>
    </location>
</feature>
<keyword evidence="8" id="KW-1278">Translocase</keyword>
<dbReference type="InterPro" id="IPR013563">
    <property type="entry name" value="Oligopep_ABC_C"/>
</dbReference>
<dbReference type="NCBIfam" id="TIGR01727">
    <property type="entry name" value="oligo_HPY"/>
    <property type="match status" value="1"/>
</dbReference>
<name>A0A4R1AW80_9BACI</name>
<dbReference type="GO" id="GO:0015833">
    <property type="term" value="P:peptide transport"/>
    <property type="evidence" value="ECO:0007669"/>
    <property type="project" value="InterPro"/>
</dbReference>
<dbReference type="EMBL" id="SJTH01000041">
    <property type="protein sequence ID" value="TCJ02097.1"/>
    <property type="molecule type" value="Genomic_DNA"/>
</dbReference>
<dbReference type="FunFam" id="3.40.50.300:FF:000016">
    <property type="entry name" value="Oligopeptide ABC transporter ATP-binding component"/>
    <property type="match status" value="1"/>
</dbReference>
<evidence type="ECO:0000256" key="10">
    <source>
        <dbReference type="ARBA" id="ARBA00023112"/>
    </source>
</evidence>
<keyword evidence="3" id="KW-0813">Transport</keyword>
<keyword evidence="11" id="KW-0472">Membrane</keyword>